<proteinExistence type="predicted"/>
<evidence type="ECO:0000259" key="2">
    <source>
        <dbReference type="Pfam" id="PF09917"/>
    </source>
</evidence>
<dbReference type="RefSeq" id="WP_258823806.1">
    <property type="nucleotide sequence ID" value="NZ_JANUHB010000005.1"/>
</dbReference>
<organism evidence="3 4">
    <name type="scientific">Massilia agilis</name>
    <dbReference type="NCBI Taxonomy" id="1811226"/>
    <lineage>
        <taxon>Bacteria</taxon>
        <taxon>Pseudomonadati</taxon>
        <taxon>Pseudomonadota</taxon>
        <taxon>Betaproteobacteria</taxon>
        <taxon>Burkholderiales</taxon>
        <taxon>Oxalobacteraceae</taxon>
        <taxon>Telluria group</taxon>
        <taxon>Massilia</taxon>
    </lineage>
</organism>
<accession>A0ABT2DGK8</accession>
<gene>
    <name evidence="3" type="ORF">NX774_18790</name>
</gene>
<keyword evidence="1" id="KW-0732">Signal</keyword>
<reference evidence="3 4" key="1">
    <citation type="submission" date="2022-08" db="EMBL/GenBank/DDBJ databases">
        <title>Reclassification of Massilia species as members of the genera Telluria, Duganella, Pseudoduganella, Mokoshia gen. nov. and Zemynaea gen. nov. using orthogonal and non-orthogonal genome-based approaches.</title>
        <authorList>
            <person name="Bowman J.P."/>
        </authorList>
    </citation>
    <scope>NUCLEOTIDE SEQUENCE [LARGE SCALE GENOMIC DNA]</scope>
    <source>
        <strain evidence="3 4">JCM 31605</strain>
    </source>
</reference>
<dbReference type="Gene3D" id="2.40.128.520">
    <property type="match status" value="1"/>
</dbReference>
<dbReference type="Pfam" id="PF09917">
    <property type="entry name" value="DUF2147"/>
    <property type="match status" value="1"/>
</dbReference>
<sequence length="148" mass="16186">MRTLVQAGLIAAVLAMPSAWAQTNSPVGVWKTIDDETGKAKSLVRITENNGELSGKIEKLFREPSEDQNPKCDKCEGALKDQPIVGMTILNGLKKDDDVWSGGTVLDPKNGKTYKAKITLKDGGKKLDMRGYIGTPLLGRTQTWVREQ</sequence>
<evidence type="ECO:0000313" key="4">
    <source>
        <dbReference type="Proteomes" id="UP001206126"/>
    </source>
</evidence>
<evidence type="ECO:0000256" key="1">
    <source>
        <dbReference type="SAM" id="SignalP"/>
    </source>
</evidence>
<dbReference type="Proteomes" id="UP001206126">
    <property type="component" value="Unassembled WGS sequence"/>
</dbReference>
<keyword evidence="4" id="KW-1185">Reference proteome</keyword>
<dbReference type="PANTHER" id="PTHR36919:SF3">
    <property type="entry name" value="BLL5882 PROTEIN"/>
    <property type="match status" value="1"/>
</dbReference>
<dbReference type="PANTHER" id="PTHR36919">
    <property type="entry name" value="BLR1215 PROTEIN"/>
    <property type="match status" value="1"/>
</dbReference>
<feature type="domain" description="DUF2147" evidence="2">
    <location>
        <begin position="28"/>
        <end position="146"/>
    </location>
</feature>
<evidence type="ECO:0000313" key="3">
    <source>
        <dbReference type="EMBL" id="MCS0809974.1"/>
    </source>
</evidence>
<dbReference type="InterPro" id="IPR019223">
    <property type="entry name" value="DUF2147"/>
</dbReference>
<name>A0ABT2DGK8_9BURK</name>
<feature type="signal peptide" evidence="1">
    <location>
        <begin position="1"/>
        <end position="21"/>
    </location>
</feature>
<comment type="caution">
    <text evidence="3">The sequence shown here is derived from an EMBL/GenBank/DDBJ whole genome shotgun (WGS) entry which is preliminary data.</text>
</comment>
<dbReference type="EMBL" id="JANUHB010000005">
    <property type="protein sequence ID" value="MCS0809974.1"/>
    <property type="molecule type" value="Genomic_DNA"/>
</dbReference>
<feature type="chain" id="PRO_5047056694" evidence="1">
    <location>
        <begin position="22"/>
        <end position="148"/>
    </location>
</feature>
<protein>
    <submittedName>
        <fullName evidence="3">DUF2147 domain-containing protein</fullName>
    </submittedName>
</protein>